<dbReference type="CDD" id="cd09499">
    <property type="entry name" value="SAM_AIDA1AB-like_repeat1"/>
    <property type="match status" value="1"/>
</dbReference>
<dbReference type="SUPFAM" id="SSF48403">
    <property type="entry name" value="Ankyrin repeat"/>
    <property type="match status" value="1"/>
</dbReference>
<evidence type="ECO:0000313" key="7">
    <source>
        <dbReference type="Proteomes" id="UP001318040"/>
    </source>
</evidence>
<feature type="region of interest" description="Disordered" evidence="4">
    <location>
        <begin position="673"/>
        <end position="712"/>
    </location>
</feature>
<dbReference type="InterPro" id="IPR002110">
    <property type="entry name" value="Ankyrin_rpt"/>
</dbReference>
<dbReference type="PROSITE" id="PS50105">
    <property type="entry name" value="SAM_DOMAIN"/>
    <property type="match status" value="2"/>
</dbReference>
<reference evidence="8" key="1">
    <citation type="submission" date="2025-08" db="UniProtKB">
        <authorList>
            <consortium name="RefSeq"/>
        </authorList>
    </citation>
    <scope>IDENTIFICATION</scope>
    <source>
        <tissue evidence="8">Sperm</tissue>
    </source>
</reference>
<dbReference type="InterPro" id="IPR006020">
    <property type="entry name" value="PTB/PI_dom"/>
</dbReference>
<feature type="domain" description="SAM" evidence="6">
    <location>
        <begin position="820"/>
        <end position="885"/>
    </location>
</feature>
<dbReference type="CDD" id="cd01274">
    <property type="entry name" value="PTB_Anks"/>
    <property type="match status" value="1"/>
</dbReference>
<dbReference type="InterPro" id="IPR001660">
    <property type="entry name" value="SAM"/>
</dbReference>
<dbReference type="SUPFAM" id="SSF47769">
    <property type="entry name" value="SAM/Pointed domain"/>
    <property type="match status" value="2"/>
</dbReference>
<feature type="region of interest" description="Disordered" evidence="4">
    <location>
        <begin position="433"/>
        <end position="459"/>
    </location>
</feature>
<feature type="region of interest" description="Disordered" evidence="4">
    <location>
        <begin position="1066"/>
        <end position="1090"/>
    </location>
</feature>
<feature type="repeat" description="ANK" evidence="3">
    <location>
        <begin position="244"/>
        <end position="276"/>
    </location>
</feature>
<feature type="region of interest" description="Disordered" evidence="4">
    <location>
        <begin position="112"/>
        <end position="134"/>
    </location>
</feature>
<evidence type="ECO:0000313" key="8">
    <source>
        <dbReference type="RefSeq" id="XP_032826431.1"/>
    </source>
</evidence>
<dbReference type="SMART" id="SM00248">
    <property type="entry name" value="ANK"/>
    <property type="match status" value="6"/>
</dbReference>
<feature type="compositionally biased region" description="Gly residues" evidence="4">
    <location>
        <begin position="1066"/>
        <end position="1077"/>
    </location>
</feature>
<sequence>MGREQELLEAARTGNVAAVEKLLASRRGLGSATVQALPGLLTSIWRGPAVNCVDSSGYTPLHHAALNGHKEVVLRLLQHEASTNVADAKGCFPLHLAAWRGDADIVRILIEHGPSRSPPNQQIPSEKSEVKRHGPFDPYVNAKNHDNETALHCAAQYGHTAVVRLLLEELTDPTMRNTRFETPLDLAALYGRLDVVTLLTRSHPNLLACNTKQHTPLHLAARNGHTGTVQVLLEAGMDVNIQSEKGSALHEAALFGRVDVVRLLLEAGINVNIRDKQSKTALDILGEHRSQKALQISALLRGESADHWPKDKSASARPMTEVVGEQHKRVGERRPSNPEQSGDFLYESLCNALSNSSTSLDHTDEDGLSKRTRPPPPANPPPEEEADTEVDMSGVSAQRRSSARDEGCDIGWGGNENPYELLASAESRGLLPTLTLDLPPSKEELRDLSSPDYSPPSPDTAVHNIQSVIRPQPRQRKSLFGVTEKKGDELGGSGTLGDEKGVVQPSRGGKNPCSGPVEPPLPLPGREWPNHSDVPVTLSQSSLSRQAAVSNQANFPVEFAGLLHGSSQTARVQADLSRGSPRPLADSASSGPCTAARLDQLNANTASGKCKNGHPVTYKTVFHTLVNQAAATAEGTSVFHSLGRTRSPRCLVELELTRNISKSDSDLLVMPSESAAHNGKSCSEDEVSYERRGGGWGNARRGGGRRGPLRTPSFTKEWEEIDNIMSSIDAGITKETVPRNISHSGGAGGAGGRSSVGQWLDALGLPQYEAQLLANGYDDLNFVGNAMEDQDLLEIGILNSGHRQKVLNAARLLPKVRRAGSDLSVAEWLDSLDLSEYLKNFTMNGYSSMDQVRKLWEIELVNVLKIGLTGHRKRILASLGERYEDPAHKSRLGNQLDECSEPPLVLRPPHEATTSAPVQQWQHQPDQLILRSCNYEAFYMGSMLVKDLRGTDSTHEACAKMRKSTEDMKKIPTITLSITYKGVKFIDASNKNTIAEHEIRNISCAAQDPEDLCTFAYITKDLKTSYHYCHVFSAFDVNLAYEIILTLGQAFEVAYQLALQGRKAKGGGGGGSGGGDVSEGPKASKPIPKPRSIVCKSSVEVVEPLHGGAAWMAEQPSEHKKPAGAKYETTIF</sequence>
<dbReference type="PRINTS" id="PR01415">
    <property type="entry name" value="ANKYRIN"/>
</dbReference>
<evidence type="ECO:0000256" key="1">
    <source>
        <dbReference type="ARBA" id="ARBA00022737"/>
    </source>
</evidence>
<feature type="domain" description="SAM" evidence="6">
    <location>
        <begin position="751"/>
        <end position="816"/>
    </location>
</feature>
<feature type="region of interest" description="Disordered" evidence="4">
    <location>
        <begin position="472"/>
        <end position="520"/>
    </location>
</feature>
<feature type="repeat" description="ANK" evidence="3">
    <location>
        <begin position="212"/>
        <end position="244"/>
    </location>
</feature>
<accession>A0AAJ7X9P6</accession>
<evidence type="ECO:0000259" key="6">
    <source>
        <dbReference type="PROSITE" id="PS50105"/>
    </source>
</evidence>
<dbReference type="SMART" id="SM00454">
    <property type="entry name" value="SAM"/>
    <property type="match status" value="2"/>
</dbReference>
<dbReference type="Pfam" id="PF00640">
    <property type="entry name" value="PID"/>
    <property type="match status" value="1"/>
</dbReference>
<dbReference type="Gene3D" id="1.25.40.20">
    <property type="entry name" value="Ankyrin repeat-containing domain"/>
    <property type="match status" value="2"/>
</dbReference>
<feature type="repeat" description="ANK" evidence="3">
    <location>
        <begin position="56"/>
        <end position="88"/>
    </location>
</feature>
<protein>
    <submittedName>
        <fullName evidence="8">Ankyrin repeat and SAM domain-containing protein 1A isoform X2</fullName>
    </submittedName>
</protein>
<dbReference type="AlphaFoldDB" id="A0AAJ7X9P6"/>
<dbReference type="InterPro" id="IPR011993">
    <property type="entry name" value="PH-like_dom_sf"/>
</dbReference>
<dbReference type="Pfam" id="PF00536">
    <property type="entry name" value="SAM_1"/>
    <property type="match status" value="2"/>
</dbReference>
<feature type="region of interest" description="Disordered" evidence="4">
    <location>
        <begin position="306"/>
        <end position="343"/>
    </location>
</feature>
<feature type="compositionally biased region" description="Basic and acidic residues" evidence="4">
    <location>
        <begin position="324"/>
        <end position="336"/>
    </location>
</feature>
<dbReference type="SMART" id="SM00462">
    <property type="entry name" value="PTB"/>
    <property type="match status" value="1"/>
</dbReference>
<dbReference type="InterPro" id="IPR013761">
    <property type="entry name" value="SAM/pointed_sf"/>
</dbReference>
<dbReference type="GO" id="GO:0005829">
    <property type="term" value="C:cytosol"/>
    <property type="evidence" value="ECO:0007669"/>
    <property type="project" value="TreeGrafter"/>
</dbReference>
<dbReference type="InterPro" id="IPR033635">
    <property type="entry name" value="ANKS1/Caskin"/>
</dbReference>
<dbReference type="Pfam" id="PF12796">
    <property type="entry name" value="Ank_2"/>
    <property type="match status" value="3"/>
</dbReference>
<dbReference type="PROSITE" id="PS50297">
    <property type="entry name" value="ANK_REP_REGION"/>
    <property type="match status" value="5"/>
</dbReference>
<dbReference type="Gene3D" id="1.10.150.50">
    <property type="entry name" value="Transcription Factor, Ets-1"/>
    <property type="match status" value="2"/>
</dbReference>
<dbReference type="Proteomes" id="UP001318040">
    <property type="component" value="Chromosome 3"/>
</dbReference>
<keyword evidence="7" id="KW-1185">Reference proteome</keyword>
<dbReference type="PROSITE" id="PS01179">
    <property type="entry name" value="PID"/>
    <property type="match status" value="1"/>
</dbReference>
<dbReference type="RefSeq" id="XP_032826431.1">
    <property type="nucleotide sequence ID" value="XM_032970540.1"/>
</dbReference>
<organism evidence="7 8">
    <name type="scientific">Petromyzon marinus</name>
    <name type="common">Sea lamprey</name>
    <dbReference type="NCBI Taxonomy" id="7757"/>
    <lineage>
        <taxon>Eukaryota</taxon>
        <taxon>Metazoa</taxon>
        <taxon>Chordata</taxon>
        <taxon>Craniata</taxon>
        <taxon>Vertebrata</taxon>
        <taxon>Cyclostomata</taxon>
        <taxon>Hyperoartia</taxon>
        <taxon>Petromyzontiformes</taxon>
        <taxon>Petromyzontidae</taxon>
        <taxon>Petromyzon</taxon>
    </lineage>
</organism>
<keyword evidence="2 3" id="KW-0040">ANK repeat</keyword>
<feature type="repeat" description="ANK" evidence="3">
    <location>
        <begin position="89"/>
        <end position="121"/>
    </location>
</feature>
<dbReference type="SUPFAM" id="SSF50729">
    <property type="entry name" value="PH domain-like"/>
    <property type="match status" value="1"/>
</dbReference>
<evidence type="ECO:0000256" key="4">
    <source>
        <dbReference type="SAM" id="MobiDB-lite"/>
    </source>
</evidence>
<dbReference type="Gene3D" id="2.30.29.30">
    <property type="entry name" value="Pleckstrin-homology domain (PH domain)/Phosphotyrosine-binding domain (PTB)"/>
    <property type="match status" value="1"/>
</dbReference>
<feature type="compositionally biased region" description="Basic and acidic residues" evidence="4">
    <location>
        <begin position="440"/>
        <end position="449"/>
    </location>
</feature>
<dbReference type="PANTHER" id="PTHR24174">
    <property type="entry name" value="ANKYRIN REPEAT AND STERILE ALPHA MOTIF DOMAIN-CONTAINING PROTEIN 1"/>
    <property type="match status" value="1"/>
</dbReference>
<dbReference type="GO" id="GO:0048013">
    <property type="term" value="P:ephrin receptor signaling pathway"/>
    <property type="evidence" value="ECO:0007669"/>
    <property type="project" value="TreeGrafter"/>
</dbReference>
<dbReference type="GO" id="GO:0046875">
    <property type="term" value="F:ephrin receptor binding"/>
    <property type="evidence" value="ECO:0007669"/>
    <property type="project" value="TreeGrafter"/>
</dbReference>
<evidence type="ECO:0000259" key="5">
    <source>
        <dbReference type="PROSITE" id="PS01179"/>
    </source>
</evidence>
<dbReference type="InterPro" id="IPR041880">
    <property type="entry name" value="SAM_ANKS1_repeat1"/>
</dbReference>
<feature type="region of interest" description="Disordered" evidence="4">
    <location>
        <begin position="355"/>
        <end position="412"/>
    </location>
</feature>
<gene>
    <name evidence="8" type="primary">ANKS1A</name>
</gene>
<name>A0AAJ7X9P6_PETMA</name>
<keyword evidence="1" id="KW-0677">Repeat</keyword>
<dbReference type="PROSITE" id="PS50088">
    <property type="entry name" value="ANK_REPEAT"/>
    <property type="match status" value="5"/>
</dbReference>
<evidence type="ECO:0000256" key="3">
    <source>
        <dbReference type="PROSITE-ProRule" id="PRU00023"/>
    </source>
</evidence>
<dbReference type="PANTHER" id="PTHR24174:SF1">
    <property type="entry name" value="IP14385P"/>
    <property type="match status" value="1"/>
</dbReference>
<feature type="region of interest" description="Disordered" evidence="4">
    <location>
        <begin position="571"/>
        <end position="592"/>
    </location>
</feature>
<feature type="repeat" description="ANK" evidence="3">
    <location>
        <begin position="146"/>
        <end position="178"/>
    </location>
</feature>
<feature type="domain" description="PID" evidence="5">
    <location>
        <begin position="932"/>
        <end position="1056"/>
    </location>
</feature>
<dbReference type="InterPro" id="IPR036770">
    <property type="entry name" value="Ankyrin_rpt-contain_sf"/>
</dbReference>
<feature type="region of interest" description="Disordered" evidence="4">
    <location>
        <begin position="1113"/>
        <end position="1132"/>
    </location>
</feature>
<evidence type="ECO:0000256" key="2">
    <source>
        <dbReference type="ARBA" id="ARBA00023043"/>
    </source>
</evidence>
<proteinExistence type="predicted"/>